<evidence type="ECO:0000313" key="6">
    <source>
        <dbReference type="EMBL" id="SDD53412.1"/>
    </source>
</evidence>
<sequence>MHVLSTNNLSKNYGTVQALNQVNIAVPPGAVYGILGPNGSGKTTLLGIVMNVLEASSGSYLWNGQSGNEDQRKRIGTLLETPNFYPYLSAERNLEIAASIKGHSTADISRVLRIVNLFERRQSAFSTYSLGMKQRLAIASALLGDPQVLVLDEPTNGLDPAGIAEIRQLIRQLHASGKTIIMASHILDEVEKVCTHVTIIQKGNVKASGTVNDVLHNDGPAQERVIEIVAEDLQLLRDAITGLQQVKEVISRPAMLQLIGAADMTPQLVNRYCFEKGITLSYLALKKKSLETRFLEITGSSSDQ</sequence>
<dbReference type="PROSITE" id="PS50893">
    <property type="entry name" value="ABC_TRANSPORTER_2"/>
    <property type="match status" value="1"/>
</dbReference>
<evidence type="ECO:0000256" key="3">
    <source>
        <dbReference type="ARBA" id="ARBA00022741"/>
    </source>
</evidence>
<keyword evidence="4 6" id="KW-0067">ATP-binding</keyword>
<reference evidence="7" key="1">
    <citation type="submission" date="2016-10" db="EMBL/GenBank/DDBJ databases">
        <authorList>
            <person name="Varghese N."/>
            <person name="Submissions S."/>
        </authorList>
    </citation>
    <scope>NUCLEOTIDE SEQUENCE [LARGE SCALE GENOMIC DNA]</scope>
    <source>
        <strain evidence="7">DSM 25811 / CCM 8410 / LMG 26954 / E90</strain>
    </source>
</reference>
<dbReference type="STRING" id="1285928.SAMN04487894_11036"/>
<dbReference type="Pfam" id="PF00005">
    <property type="entry name" value="ABC_tran"/>
    <property type="match status" value="1"/>
</dbReference>
<protein>
    <submittedName>
        <fullName evidence="6">ABC-2 type transport system ATP-binding protein</fullName>
    </submittedName>
</protein>
<comment type="similarity">
    <text evidence="1">Belongs to the ABC transporter superfamily.</text>
</comment>
<dbReference type="SMART" id="SM00382">
    <property type="entry name" value="AAA"/>
    <property type="match status" value="1"/>
</dbReference>
<dbReference type="InterPro" id="IPR003593">
    <property type="entry name" value="AAA+_ATPase"/>
</dbReference>
<dbReference type="GO" id="GO:0016887">
    <property type="term" value="F:ATP hydrolysis activity"/>
    <property type="evidence" value="ECO:0007669"/>
    <property type="project" value="InterPro"/>
</dbReference>
<keyword evidence="7" id="KW-1185">Reference proteome</keyword>
<feature type="domain" description="ABC transporter" evidence="5">
    <location>
        <begin position="4"/>
        <end position="227"/>
    </location>
</feature>
<dbReference type="SUPFAM" id="SSF52540">
    <property type="entry name" value="P-loop containing nucleoside triphosphate hydrolases"/>
    <property type="match status" value="1"/>
</dbReference>
<dbReference type="AlphaFoldDB" id="A0A1G6VIH0"/>
<gene>
    <name evidence="6" type="ORF">SAMN04487894_11036</name>
</gene>
<dbReference type="InterPro" id="IPR017871">
    <property type="entry name" value="ABC_transporter-like_CS"/>
</dbReference>
<keyword evidence="2" id="KW-0813">Transport</keyword>
<dbReference type="PANTHER" id="PTHR43335:SF2">
    <property type="entry name" value="ABC TRANSPORTER, ATP-BINDING PROTEIN"/>
    <property type="match status" value="1"/>
</dbReference>
<accession>A0A1G6VIH0</accession>
<dbReference type="Gene3D" id="3.40.50.300">
    <property type="entry name" value="P-loop containing nucleotide triphosphate hydrolases"/>
    <property type="match status" value="1"/>
</dbReference>
<dbReference type="EMBL" id="FMZO01000010">
    <property type="protein sequence ID" value="SDD53412.1"/>
    <property type="molecule type" value="Genomic_DNA"/>
</dbReference>
<evidence type="ECO:0000256" key="4">
    <source>
        <dbReference type="ARBA" id="ARBA00022840"/>
    </source>
</evidence>
<dbReference type="PROSITE" id="PS00211">
    <property type="entry name" value="ABC_TRANSPORTER_1"/>
    <property type="match status" value="1"/>
</dbReference>
<evidence type="ECO:0000259" key="5">
    <source>
        <dbReference type="PROSITE" id="PS50893"/>
    </source>
</evidence>
<dbReference type="GO" id="GO:0005524">
    <property type="term" value="F:ATP binding"/>
    <property type="evidence" value="ECO:0007669"/>
    <property type="project" value="UniProtKB-KW"/>
</dbReference>
<evidence type="ECO:0000313" key="7">
    <source>
        <dbReference type="Proteomes" id="UP000198757"/>
    </source>
</evidence>
<dbReference type="InterPro" id="IPR027417">
    <property type="entry name" value="P-loop_NTPase"/>
</dbReference>
<dbReference type="OrthoDB" id="9785229at2"/>
<dbReference type="Proteomes" id="UP000198757">
    <property type="component" value="Unassembled WGS sequence"/>
</dbReference>
<dbReference type="InterPro" id="IPR003439">
    <property type="entry name" value="ABC_transporter-like_ATP-bd"/>
</dbReference>
<evidence type="ECO:0000256" key="2">
    <source>
        <dbReference type="ARBA" id="ARBA00022448"/>
    </source>
</evidence>
<dbReference type="PANTHER" id="PTHR43335">
    <property type="entry name" value="ABC TRANSPORTER, ATP-BINDING PROTEIN"/>
    <property type="match status" value="1"/>
</dbReference>
<organism evidence="6 7">
    <name type="scientific">Niabella drilacis (strain DSM 25811 / CCM 8410 / CCUG 62505 / LMG 26954 / E90)</name>
    <dbReference type="NCBI Taxonomy" id="1285928"/>
    <lineage>
        <taxon>Bacteria</taxon>
        <taxon>Pseudomonadati</taxon>
        <taxon>Bacteroidota</taxon>
        <taxon>Chitinophagia</taxon>
        <taxon>Chitinophagales</taxon>
        <taxon>Chitinophagaceae</taxon>
        <taxon>Niabella</taxon>
    </lineage>
</organism>
<proteinExistence type="inferred from homology"/>
<evidence type="ECO:0000256" key="1">
    <source>
        <dbReference type="ARBA" id="ARBA00005417"/>
    </source>
</evidence>
<keyword evidence="3" id="KW-0547">Nucleotide-binding</keyword>
<dbReference type="RefSeq" id="WP_090391403.1">
    <property type="nucleotide sequence ID" value="NZ_FMZO01000010.1"/>
</dbReference>
<name>A0A1G6VIH0_NIADE</name>